<sequence length="196" mass="22599">MRKAILKTERNTNILLSLKKLDYLTRSQLQVLHNLGGERNAQKVLKELSPYVECFRDGENVYYLNAAGRSIVGGKPRAKTLQARHFIMRNSLYIAFGQPETWKSETRLKVNKQVSVVADAIFYDEEGTLNIVEVDHTQTMAKNAKKLEKYTKLLELGVFKSSPRFIWITMTEYRRKKIKELSAGMHSHVFTAAEFN</sequence>
<dbReference type="Proteomes" id="UP000448867">
    <property type="component" value="Unassembled WGS sequence"/>
</dbReference>
<gene>
    <name evidence="1" type="ORF">GJU40_01445</name>
</gene>
<proteinExistence type="predicted"/>
<evidence type="ECO:0008006" key="3">
    <source>
        <dbReference type="Google" id="ProtNLM"/>
    </source>
</evidence>
<dbReference type="Pfam" id="PF13814">
    <property type="entry name" value="Replic_Relax"/>
    <property type="match status" value="1"/>
</dbReference>
<dbReference type="RefSeq" id="WP_154305966.1">
    <property type="nucleotide sequence ID" value="NZ_WKKI01000002.1"/>
</dbReference>
<accession>A0A7X2IW52</accession>
<protein>
    <recommendedName>
        <fullName evidence="3">Replication-relaxation</fullName>
    </recommendedName>
</protein>
<keyword evidence="2" id="KW-1185">Reference proteome</keyword>
<dbReference type="OrthoDB" id="2601083at2"/>
<evidence type="ECO:0000313" key="1">
    <source>
        <dbReference type="EMBL" id="MRX70830.1"/>
    </source>
</evidence>
<comment type="caution">
    <text evidence="1">The sequence shown here is derived from an EMBL/GenBank/DDBJ whole genome shotgun (WGS) entry which is preliminary data.</text>
</comment>
<organism evidence="1 2">
    <name type="scientific">Metabacillus lacus</name>
    <dbReference type="NCBI Taxonomy" id="1983721"/>
    <lineage>
        <taxon>Bacteria</taxon>
        <taxon>Bacillati</taxon>
        <taxon>Bacillota</taxon>
        <taxon>Bacilli</taxon>
        <taxon>Bacillales</taxon>
        <taxon>Bacillaceae</taxon>
        <taxon>Metabacillus</taxon>
    </lineage>
</organism>
<evidence type="ECO:0000313" key="2">
    <source>
        <dbReference type="Proteomes" id="UP000448867"/>
    </source>
</evidence>
<reference evidence="1 2" key="1">
    <citation type="submission" date="2019-11" db="EMBL/GenBank/DDBJ databases">
        <title>Bacillus lacus genome.</title>
        <authorList>
            <person name="Allen C.J."/>
            <person name="Newman J.D."/>
        </authorList>
    </citation>
    <scope>NUCLEOTIDE SEQUENCE [LARGE SCALE GENOMIC DNA]</scope>
    <source>
        <strain evidence="1 2">KCTC 33946</strain>
    </source>
</reference>
<dbReference type="EMBL" id="WKKI01000002">
    <property type="protein sequence ID" value="MRX70830.1"/>
    <property type="molecule type" value="Genomic_DNA"/>
</dbReference>
<dbReference type="InterPro" id="IPR025855">
    <property type="entry name" value="Replic_Relax"/>
</dbReference>
<name>A0A7X2IW52_9BACI</name>
<dbReference type="AlphaFoldDB" id="A0A7X2IW52"/>